<proteinExistence type="predicted"/>
<evidence type="ECO:0000256" key="1">
    <source>
        <dbReference type="SAM" id="MobiDB-lite"/>
    </source>
</evidence>
<feature type="compositionally biased region" description="Low complexity" evidence="1">
    <location>
        <begin position="74"/>
        <end position="103"/>
    </location>
</feature>
<sequence length="161" mass="18141">MESREATIQMYIDHIENDAKSHIESLKLEYETTLTLLKNNLQLDLMSLPKSIKEMSMAEFLDLCAEYHNMNFNNHNNNNNTTTTTTTSTTTTTNNSNNIATNTFPQSLSELLMSPSTPSLNNNNNNNNNSTPSDTSIDDIRQTVISILNSPQLLVKKRLNN</sequence>
<feature type="region of interest" description="Disordered" evidence="1">
    <location>
        <begin position="74"/>
        <end position="136"/>
    </location>
</feature>
<name>A0A8J4UWI0_9MYCE</name>
<evidence type="ECO:0000313" key="3">
    <source>
        <dbReference type="EMBL" id="KAF2069720.1"/>
    </source>
</evidence>
<accession>A0A8J4UWI0</accession>
<evidence type="ECO:0000259" key="2">
    <source>
        <dbReference type="Pfam" id="PF10444"/>
    </source>
</evidence>
<dbReference type="Proteomes" id="UP000695562">
    <property type="component" value="Unassembled WGS sequence"/>
</dbReference>
<reference evidence="3" key="1">
    <citation type="submission" date="2020-01" db="EMBL/GenBank/DDBJ databases">
        <title>Development of genomics and gene disruption for Polysphondylium violaceum indicates a role for the polyketide synthase stlB in stalk morphogenesis.</title>
        <authorList>
            <person name="Narita B."/>
            <person name="Kawabe Y."/>
            <person name="Kin K."/>
            <person name="Saito T."/>
            <person name="Gibbs R."/>
            <person name="Kuspa A."/>
            <person name="Muzny D."/>
            <person name="Queller D."/>
            <person name="Richards S."/>
            <person name="Strassman J."/>
            <person name="Sucgang R."/>
            <person name="Worley K."/>
            <person name="Schaap P."/>
        </authorList>
    </citation>
    <scope>NUCLEOTIDE SEQUENCE</scope>
    <source>
        <strain evidence="3">QSvi11</strain>
    </source>
</reference>
<dbReference type="AlphaFoldDB" id="A0A8J4UWI0"/>
<dbReference type="EMBL" id="AJWJ01000607">
    <property type="protein sequence ID" value="KAF2069720.1"/>
    <property type="molecule type" value="Genomic_DNA"/>
</dbReference>
<feature type="compositionally biased region" description="Low complexity" evidence="1">
    <location>
        <begin position="114"/>
        <end position="135"/>
    </location>
</feature>
<gene>
    <name evidence="3" type="ORF">CYY_008961</name>
</gene>
<dbReference type="Pfam" id="PF10444">
    <property type="entry name" value="Nbl1_Borealin_N"/>
    <property type="match status" value="1"/>
</dbReference>
<dbReference type="Gene3D" id="6.10.250.1900">
    <property type="match status" value="1"/>
</dbReference>
<evidence type="ECO:0000313" key="4">
    <source>
        <dbReference type="Proteomes" id="UP000695562"/>
    </source>
</evidence>
<dbReference type="InterPro" id="IPR018851">
    <property type="entry name" value="Borealin_N"/>
</dbReference>
<organism evidence="3 4">
    <name type="scientific">Polysphondylium violaceum</name>
    <dbReference type="NCBI Taxonomy" id="133409"/>
    <lineage>
        <taxon>Eukaryota</taxon>
        <taxon>Amoebozoa</taxon>
        <taxon>Evosea</taxon>
        <taxon>Eumycetozoa</taxon>
        <taxon>Dictyostelia</taxon>
        <taxon>Dictyosteliales</taxon>
        <taxon>Dictyosteliaceae</taxon>
        <taxon>Polysphondylium</taxon>
    </lineage>
</organism>
<protein>
    <recommendedName>
        <fullName evidence="2">Borealin N-terminal domain-containing protein</fullName>
    </recommendedName>
</protein>
<keyword evidence="4" id="KW-1185">Reference proteome</keyword>
<comment type="caution">
    <text evidence="3">The sequence shown here is derived from an EMBL/GenBank/DDBJ whole genome shotgun (WGS) entry which is preliminary data.</text>
</comment>
<feature type="domain" description="Borealin N-terminal" evidence="2">
    <location>
        <begin position="9"/>
        <end position="62"/>
    </location>
</feature>